<organism evidence="1 2">
    <name type="scientific">Candidatus Nomurabacteria bacterium GW2011_GWB1_37_5</name>
    <dbReference type="NCBI Taxonomy" id="1618742"/>
    <lineage>
        <taxon>Bacteria</taxon>
        <taxon>Candidatus Nomuraibacteriota</taxon>
    </lineage>
</organism>
<evidence type="ECO:0000313" key="1">
    <source>
        <dbReference type="EMBL" id="KKQ34087.1"/>
    </source>
</evidence>
<reference evidence="1 2" key="1">
    <citation type="journal article" date="2015" name="Nature">
        <title>rRNA introns, odd ribosomes, and small enigmatic genomes across a large radiation of phyla.</title>
        <authorList>
            <person name="Brown C.T."/>
            <person name="Hug L.A."/>
            <person name="Thomas B.C."/>
            <person name="Sharon I."/>
            <person name="Castelle C.J."/>
            <person name="Singh A."/>
            <person name="Wilkins M.J."/>
            <person name="Williams K.H."/>
            <person name="Banfield J.F."/>
        </authorList>
    </citation>
    <scope>NUCLEOTIDE SEQUENCE [LARGE SCALE GENOMIC DNA]</scope>
</reference>
<dbReference type="Proteomes" id="UP000033876">
    <property type="component" value="Unassembled WGS sequence"/>
</dbReference>
<dbReference type="AlphaFoldDB" id="A0A0G0GVN0"/>
<protein>
    <submittedName>
        <fullName evidence="1">Uncharacterized protein</fullName>
    </submittedName>
</protein>
<proteinExistence type="predicted"/>
<comment type="caution">
    <text evidence="1">The sequence shown here is derived from an EMBL/GenBank/DDBJ whole genome shotgun (WGS) entry which is preliminary data.</text>
</comment>
<evidence type="ECO:0000313" key="2">
    <source>
        <dbReference type="Proteomes" id="UP000033876"/>
    </source>
</evidence>
<gene>
    <name evidence="1" type="ORF">US50_C0063G0006</name>
</gene>
<accession>A0A0G0GVN0</accession>
<name>A0A0G0GVN0_9BACT</name>
<sequence length="108" mass="12510">MREKHDEAMRLCHQADEEQKAQNPNYKETLKKALLLEKEAAYALKDDKTREFEPTRGVFFRSACSIALDAELYNEAKELAQEGLKGDPFPEIKNELEELLKAIQEKIK</sequence>
<dbReference type="EMBL" id="LBTF01000063">
    <property type="protein sequence ID" value="KKQ34087.1"/>
    <property type="molecule type" value="Genomic_DNA"/>
</dbReference>